<reference evidence="1 2" key="1">
    <citation type="submission" date="2016-04" db="EMBL/GenBank/DDBJ databases">
        <title>Genome analyses suggest a sexual origin of heterokaryosis in a supposedly ancient asexual fungus.</title>
        <authorList>
            <person name="Ropars J."/>
            <person name="Sedzielewska K."/>
            <person name="Noel J."/>
            <person name="Charron P."/>
            <person name="Farinelli L."/>
            <person name="Marton T."/>
            <person name="Kruger M."/>
            <person name="Pelin A."/>
            <person name="Brachmann A."/>
            <person name="Corradi N."/>
        </authorList>
    </citation>
    <scope>NUCLEOTIDE SEQUENCE [LARGE SCALE GENOMIC DNA]</scope>
    <source>
        <strain evidence="1 2">C2</strain>
    </source>
</reference>
<evidence type="ECO:0000313" key="1">
    <source>
        <dbReference type="EMBL" id="PKK63598.1"/>
    </source>
</evidence>
<evidence type="ECO:0000313" key="2">
    <source>
        <dbReference type="Proteomes" id="UP000233469"/>
    </source>
</evidence>
<protein>
    <submittedName>
        <fullName evidence="1">Uncharacterized protein</fullName>
    </submittedName>
</protein>
<comment type="caution">
    <text evidence="1">The sequence shown here is derived from an EMBL/GenBank/DDBJ whole genome shotgun (WGS) entry which is preliminary data.</text>
</comment>
<reference evidence="1 2" key="2">
    <citation type="submission" date="2017-10" db="EMBL/GenBank/DDBJ databases">
        <title>Extensive intraspecific genome diversity in a model arbuscular mycorrhizal fungus.</title>
        <authorList>
            <person name="Chen E.C.H."/>
            <person name="Morin E."/>
            <person name="Baudet D."/>
            <person name="Noel J."/>
            <person name="Ndikumana S."/>
            <person name="Charron P."/>
            <person name="St-Onge C."/>
            <person name="Giorgi J."/>
            <person name="Grigoriev I.V."/>
            <person name="Roux C."/>
            <person name="Martin F.M."/>
            <person name="Corradi N."/>
        </authorList>
    </citation>
    <scope>NUCLEOTIDE SEQUENCE [LARGE SCALE GENOMIC DNA]</scope>
    <source>
        <strain evidence="1 2">C2</strain>
    </source>
</reference>
<dbReference type="VEuPathDB" id="FungiDB:RhiirA1_475980"/>
<dbReference type="Proteomes" id="UP000233469">
    <property type="component" value="Unassembled WGS sequence"/>
</dbReference>
<gene>
    <name evidence="1" type="ORF">RhiirC2_788663</name>
</gene>
<dbReference type="VEuPathDB" id="FungiDB:FUN_003967"/>
<dbReference type="VEuPathDB" id="FungiDB:RhiirFUN_006974"/>
<dbReference type="AlphaFoldDB" id="A0A2N1MPT4"/>
<dbReference type="EMBL" id="LLXL01001612">
    <property type="protein sequence ID" value="PKK63598.1"/>
    <property type="molecule type" value="Genomic_DNA"/>
</dbReference>
<sequence length="166" mass="19448">MRKCGLQLDNDRYTDFKSIYGTEITEQYHPTLIAAMLNSERASSTIFVNTKQSIFKCIVDDWDYSCGFSLVPESHELYNVLFVYEKISCESPIELSYYSSRKNNPLVCYWCGCDQELLEFPTYMTSKYKFVFPLCSICQSKEKDFFARIEIKTNTKGQKRKRNTNS</sequence>
<name>A0A2N1MPT4_9GLOM</name>
<accession>A0A2N1MPT4</accession>
<organism evidence="1 2">
    <name type="scientific">Rhizophagus irregularis</name>
    <dbReference type="NCBI Taxonomy" id="588596"/>
    <lineage>
        <taxon>Eukaryota</taxon>
        <taxon>Fungi</taxon>
        <taxon>Fungi incertae sedis</taxon>
        <taxon>Mucoromycota</taxon>
        <taxon>Glomeromycotina</taxon>
        <taxon>Glomeromycetes</taxon>
        <taxon>Glomerales</taxon>
        <taxon>Glomeraceae</taxon>
        <taxon>Rhizophagus</taxon>
    </lineage>
</organism>
<proteinExistence type="predicted"/>